<dbReference type="InterPro" id="IPR005940">
    <property type="entry name" value="Anthranilate_Pribosyl_Tfrase"/>
</dbReference>
<dbReference type="AlphaFoldDB" id="A0A2S6GT97"/>
<dbReference type="GO" id="GO:0000162">
    <property type="term" value="P:L-tryptophan biosynthetic process"/>
    <property type="evidence" value="ECO:0007669"/>
    <property type="project" value="UniProtKB-KW"/>
</dbReference>
<proteinExistence type="predicted"/>
<name>A0A2S6GT97_9PSEU</name>
<dbReference type="PANTHER" id="PTHR43285">
    <property type="entry name" value="ANTHRANILATE PHOSPHORIBOSYLTRANSFERASE"/>
    <property type="match status" value="1"/>
</dbReference>
<evidence type="ECO:0000256" key="3">
    <source>
        <dbReference type="ARBA" id="ARBA00022822"/>
    </source>
</evidence>
<comment type="caution">
    <text evidence="6">The sequence shown here is derived from an EMBL/GenBank/DDBJ whole genome shotgun (WGS) entry which is preliminary data.</text>
</comment>
<keyword evidence="4" id="KW-0057">Aromatic amino acid biosynthesis</keyword>
<dbReference type="SUPFAM" id="SSF52418">
    <property type="entry name" value="Nucleoside phosphorylase/phosphoribosyltransferase catalytic domain"/>
    <property type="match status" value="1"/>
</dbReference>
<reference evidence="6 7" key="1">
    <citation type="submission" date="2018-02" db="EMBL/GenBank/DDBJ databases">
        <title>Genomic Encyclopedia of Archaeal and Bacterial Type Strains, Phase II (KMG-II): from individual species to whole genera.</title>
        <authorList>
            <person name="Goeker M."/>
        </authorList>
    </citation>
    <scope>NUCLEOTIDE SEQUENCE [LARGE SCALE GENOMIC DNA]</scope>
    <source>
        <strain evidence="6 7">YU 961-1</strain>
    </source>
</reference>
<dbReference type="Gene3D" id="3.40.1030.10">
    <property type="entry name" value="Nucleoside phosphorylase/phosphoribosyltransferase catalytic domain"/>
    <property type="match status" value="1"/>
</dbReference>
<keyword evidence="7" id="KW-1185">Reference proteome</keyword>
<sequence>MSALLARLTRRDGPVEVGQWRTFVDRLAARRLARGEAAAVLASLSTAMPDLATLTALFEALRERGAHRRVAYPGTVNIVGTGGGPPTFNISTAAAFVAAATGVRVIKTGSRAYTSRFGSFDLLDRLGVPPARSHAELAASLDGFGIGFAGFFVYPPEIAALAKEILPLDLRAVGRFVNTVGPFLPEIEVPAQLTGVSRAEDLTALAALAERRTWLCHNDLGADELLAFAANTVHCAHPDPLDEAPLSLPADGPGDVDDLAAHTEAVAYFRAVLLGRAPSAAVRTVCLNAAALGVLSGTFPDWDGARAAAAEAVTSGAAGDLVARMAKAVADRG</sequence>
<evidence type="ECO:0000256" key="1">
    <source>
        <dbReference type="ARBA" id="ARBA00022676"/>
    </source>
</evidence>
<dbReference type="Proteomes" id="UP000239203">
    <property type="component" value="Unassembled WGS sequence"/>
</dbReference>
<evidence type="ECO:0000256" key="2">
    <source>
        <dbReference type="ARBA" id="ARBA00022679"/>
    </source>
</evidence>
<evidence type="ECO:0000259" key="5">
    <source>
        <dbReference type="Pfam" id="PF00591"/>
    </source>
</evidence>
<evidence type="ECO:0000313" key="7">
    <source>
        <dbReference type="Proteomes" id="UP000239203"/>
    </source>
</evidence>
<organism evidence="6 7">
    <name type="scientific">Actinokineospora auranticolor</name>
    <dbReference type="NCBI Taxonomy" id="155976"/>
    <lineage>
        <taxon>Bacteria</taxon>
        <taxon>Bacillati</taxon>
        <taxon>Actinomycetota</taxon>
        <taxon>Actinomycetes</taxon>
        <taxon>Pseudonocardiales</taxon>
        <taxon>Pseudonocardiaceae</taxon>
        <taxon>Actinokineospora</taxon>
    </lineage>
</organism>
<dbReference type="InterPro" id="IPR035902">
    <property type="entry name" value="Nuc_phospho_transferase"/>
</dbReference>
<keyword evidence="3" id="KW-0028">Amino-acid biosynthesis</keyword>
<feature type="domain" description="Glycosyl transferase family 3" evidence="5">
    <location>
        <begin position="75"/>
        <end position="318"/>
    </location>
</feature>
<dbReference type="RefSeq" id="WP_219823956.1">
    <property type="nucleotide sequence ID" value="NZ_CP154825.1"/>
</dbReference>
<protein>
    <submittedName>
        <fullName evidence="6">Anthranilate phosphoribosyltransferase</fullName>
    </submittedName>
</protein>
<dbReference type="GO" id="GO:0005829">
    <property type="term" value="C:cytosol"/>
    <property type="evidence" value="ECO:0007669"/>
    <property type="project" value="TreeGrafter"/>
</dbReference>
<gene>
    <name evidence="6" type="ORF">CLV40_105139</name>
</gene>
<dbReference type="InterPro" id="IPR000312">
    <property type="entry name" value="Glycosyl_Trfase_fam3"/>
</dbReference>
<keyword evidence="2 6" id="KW-0808">Transferase</keyword>
<evidence type="ECO:0000313" key="6">
    <source>
        <dbReference type="EMBL" id="PPK68416.1"/>
    </source>
</evidence>
<dbReference type="GO" id="GO:0004048">
    <property type="term" value="F:anthranilate phosphoribosyltransferase activity"/>
    <property type="evidence" value="ECO:0007669"/>
    <property type="project" value="InterPro"/>
</dbReference>
<dbReference type="Pfam" id="PF00591">
    <property type="entry name" value="Glycos_transf_3"/>
    <property type="match status" value="1"/>
</dbReference>
<dbReference type="PANTHER" id="PTHR43285:SF2">
    <property type="entry name" value="ANTHRANILATE PHOSPHORIBOSYLTRANSFERASE"/>
    <property type="match status" value="1"/>
</dbReference>
<evidence type="ECO:0000256" key="4">
    <source>
        <dbReference type="ARBA" id="ARBA00023141"/>
    </source>
</evidence>
<dbReference type="EMBL" id="PTIX01000005">
    <property type="protein sequence ID" value="PPK68416.1"/>
    <property type="molecule type" value="Genomic_DNA"/>
</dbReference>
<accession>A0A2S6GT97</accession>
<keyword evidence="3" id="KW-0822">Tryptophan biosynthesis</keyword>
<keyword evidence="1 6" id="KW-0328">Glycosyltransferase</keyword>